<dbReference type="InterPro" id="IPR036942">
    <property type="entry name" value="Beta-barrel_TonB_sf"/>
</dbReference>
<keyword evidence="14" id="KW-1133">Transmembrane helix</keyword>
<feature type="domain" description="TonB-dependent receptor plug" evidence="16">
    <location>
        <begin position="88"/>
        <end position="195"/>
    </location>
</feature>
<comment type="caution">
    <text evidence="17">The sequence shown here is derived from an EMBL/GenBank/DDBJ whole genome shotgun (WGS) entry which is preliminary data.</text>
</comment>
<dbReference type="InterPro" id="IPR012910">
    <property type="entry name" value="Plug_dom"/>
</dbReference>
<evidence type="ECO:0000313" key="17">
    <source>
        <dbReference type="EMBL" id="MFC7335394.1"/>
    </source>
</evidence>
<dbReference type="Pfam" id="PF00593">
    <property type="entry name" value="TonB_dep_Rec_b-barrel"/>
    <property type="match status" value="1"/>
</dbReference>
<evidence type="ECO:0000256" key="5">
    <source>
        <dbReference type="ARBA" id="ARBA00022692"/>
    </source>
</evidence>
<organism evidence="17 18">
    <name type="scientific">Rhodocista pekingensis</name>
    <dbReference type="NCBI Taxonomy" id="201185"/>
    <lineage>
        <taxon>Bacteria</taxon>
        <taxon>Pseudomonadati</taxon>
        <taxon>Pseudomonadota</taxon>
        <taxon>Alphaproteobacteria</taxon>
        <taxon>Rhodospirillales</taxon>
        <taxon>Azospirillaceae</taxon>
        <taxon>Rhodocista</taxon>
    </lineage>
</organism>
<dbReference type="InterPro" id="IPR039426">
    <property type="entry name" value="TonB-dep_rcpt-like"/>
</dbReference>
<evidence type="ECO:0000256" key="1">
    <source>
        <dbReference type="ARBA" id="ARBA00004571"/>
    </source>
</evidence>
<keyword evidence="9 11" id="KW-0472">Membrane</keyword>
<evidence type="ECO:0000256" key="7">
    <source>
        <dbReference type="ARBA" id="ARBA00023065"/>
    </source>
</evidence>
<evidence type="ECO:0000259" key="15">
    <source>
        <dbReference type="Pfam" id="PF00593"/>
    </source>
</evidence>
<evidence type="ECO:0000256" key="13">
    <source>
        <dbReference type="SAM" id="MobiDB-lite"/>
    </source>
</evidence>
<dbReference type="SUPFAM" id="SSF56935">
    <property type="entry name" value="Porins"/>
    <property type="match status" value="1"/>
</dbReference>
<evidence type="ECO:0000259" key="16">
    <source>
        <dbReference type="Pfam" id="PF07715"/>
    </source>
</evidence>
<evidence type="ECO:0000256" key="3">
    <source>
        <dbReference type="ARBA" id="ARBA00022452"/>
    </source>
</evidence>
<keyword evidence="10 11" id="KW-0998">Cell outer membrane</keyword>
<keyword evidence="5 11" id="KW-0812">Transmembrane</keyword>
<keyword evidence="3 11" id="KW-1134">Transmembrane beta strand</keyword>
<protein>
    <submittedName>
        <fullName evidence="17">TonB-dependent receptor</fullName>
    </submittedName>
</protein>
<feature type="compositionally biased region" description="Basic and acidic residues" evidence="13">
    <location>
        <begin position="17"/>
        <end position="32"/>
    </location>
</feature>
<evidence type="ECO:0000256" key="2">
    <source>
        <dbReference type="ARBA" id="ARBA00022448"/>
    </source>
</evidence>
<evidence type="ECO:0000313" key="18">
    <source>
        <dbReference type="Proteomes" id="UP001596456"/>
    </source>
</evidence>
<evidence type="ECO:0000256" key="9">
    <source>
        <dbReference type="ARBA" id="ARBA00023136"/>
    </source>
</evidence>
<dbReference type="Pfam" id="PF07715">
    <property type="entry name" value="Plug"/>
    <property type="match status" value="1"/>
</dbReference>
<name>A0ABW2L0Z8_9PROT</name>
<dbReference type="PANTHER" id="PTHR32552">
    <property type="entry name" value="FERRICHROME IRON RECEPTOR-RELATED"/>
    <property type="match status" value="1"/>
</dbReference>
<dbReference type="Proteomes" id="UP001596456">
    <property type="component" value="Unassembled WGS sequence"/>
</dbReference>
<evidence type="ECO:0000256" key="10">
    <source>
        <dbReference type="ARBA" id="ARBA00023237"/>
    </source>
</evidence>
<evidence type="ECO:0000256" key="12">
    <source>
        <dbReference type="RuleBase" id="RU003357"/>
    </source>
</evidence>
<reference evidence="18" key="1">
    <citation type="journal article" date="2019" name="Int. J. Syst. Evol. Microbiol.">
        <title>The Global Catalogue of Microorganisms (GCM) 10K type strain sequencing project: providing services to taxonomists for standard genome sequencing and annotation.</title>
        <authorList>
            <consortium name="The Broad Institute Genomics Platform"/>
            <consortium name="The Broad Institute Genome Sequencing Center for Infectious Disease"/>
            <person name="Wu L."/>
            <person name="Ma J."/>
        </authorList>
    </citation>
    <scope>NUCLEOTIDE SEQUENCE [LARGE SCALE GENOMIC DNA]</scope>
    <source>
        <strain evidence="18">CGMCC 1.16275</strain>
    </source>
</reference>
<feature type="domain" description="TonB-dependent receptor-like beta-barrel" evidence="15">
    <location>
        <begin position="318"/>
        <end position="797"/>
    </location>
</feature>
<keyword evidence="2 11" id="KW-0813">Transport</keyword>
<keyword evidence="18" id="KW-1185">Reference proteome</keyword>
<keyword evidence="4" id="KW-0410">Iron transport</keyword>
<dbReference type="PANTHER" id="PTHR32552:SF81">
    <property type="entry name" value="TONB-DEPENDENT OUTER MEMBRANE RECEPTOR"/>
    <property type="match status" value="1"/>
</dbReference>
<evidence type="ECO:0000256" key="8">
    <source>
        <dbReference type="ARBA" id="ARBA00023077"/>
    </source>
</evidence>
<keyword evidence="8 12" id="KW-0798">TonB box</keyword>
<evidence type="ECO:0000256" key="14">
    <source>
        <dbReference type="SAM" id="Phobius"/>
    </source>
</evidence>
<dbReference type="InterPro" id="IPR000531">
    <property type="entry name" value="Beta-barrel_TonB"/>
</dbReference>
<keyword evidence="6" id="KW-0408">Iron</keyword>
<proteinExistence type="inferred from homology"/>
<accession>A0ABW2L0Z8</accession>
<feature type="region of interest" description="Disordered" evidence="13">
    <location>
        <begin position="1"/>
        <end position="32"/>
    </location>
</feature>
<comment type="similarity">
    <text evidence="11 12">Belongs to the TonB-dependent receptor family.</text>
</comment>
<keyword evidence="7" id="KW-0406">Ion transport</keyword>
<dbReference type="RefSeq" id="WP_377360989.1">
    <property type="nucleotide sequence ID" value="NZ_JBHTCM010000028.1"/>
</dbReference>
<sequence length="835" mass="91263">MEKRRETCARVSTARASTDRPTDRATDGGTDRHAVPQRLVRLFGLVAPVALIQAAGAGPVLAQTAPEPQRRAAVEEIVVTAQRRQQSAQDVPISLQVVDSARIERVAAQDMGDLAAFVPGLQVKADSPTQPKYTIRGVVTDDFGVGTDPAVGIYVDGFYAARSGASLLAFNDVERIEVLKGPQGTLFGRNSAAGAVSIITRKPSDEAEGRFLFRLGSYDKRRAEAMMNLPAGDDLALRVNAVFNQRDGWLKDDATGEGLSREDNWATRAALRWGPLSGTNAILTWEHEELDQDARPAISVIDVPAFPGRPSLPYDPSSFIDPRDGPVLNDVIDNHETRELDSITLTLTHPLSWGELTSLTAFRHFETENREDEDGTNRRDLYFDTNNIEDNTSFYQEFKLSGTAGPVDWVAGASFWHEKAKQQASTSATTDSINAVLGNIGAGTPFSDLENFVLIPFGIPFRLLGNSWNETMANEGTFKAYAVYGDAIWHVTDRLNLTLGGRLTYDKKTFSWFNGPRLAPELDETIRTLADLGVLDLAGVPPEALRFDVVFDVGALEGRKVELSDSWTDFSPRVVLDYALTDSVMAYASYTQGYKAGGFNSVEPLSRFDNEKVRNYEIGVKTSFPEAGLQVNVAGYKYFYDDKQRVRLVQETSGSSVPQYIVETSDDKAVGIDFDALWRPIDPLEINLAVSWIDAEIDSKVTREGLDLSGQPTGEPHWTLSGGAAWTQPLGDGATVQVAVQHAYRGAPRCNTETLAVGTCGDILPFNVGGPYHRTDLRVAWTSASGAYTVAAFANNVFDNRYVTSLNRLTADTLGTVFSALSEPRMLGVDLSVRF</sequence>
<keyword evidence="17" id="KW-0675">Receptor</keyword>
<gene>
    <name evidence="17" type="ORF">ACFQPS_19655</name>
</gene>
<comment type="subcellular location">
    <subcellularLocation>
        <location evidence="1 11">Cell outer membrane</location>
        <topology evidence="1 11">Multi-pass membrane protein</topology>
    </subcellularLocation>
</comment>
<dbReference type="EMBL" id="JBHTCM010000028">
    <property type="protein sequence ID" value="MFC7335394.1"/>
    <property type="molecule type" value="Genomic_DNA"/>
</dbReference>
<evidence type="ECO:0000256" key="6">
    <source>
        <dbReference type="ARBA" id="ARBA00023004"/>
    </source>
</evidence>
<evidence type="ECO:0000256" key="4">
    <source>
        <dbReference type="ARBA" id="ARBA00022496"/>
    </source>
</evidence>
<dbReference type="PROSITE" id="PS52016">
    <property type="entry name" value="TONB_DEPENDENT_REC_3"/>
    <property type="match status" value="1"/>
</dbReference>
<evidence type="ECO:0000256" key="11">
    <source>
        <dbReference type="PROSITE-ProRule" id="PRU01360"/>
    </source>
</evidence>
<dbReference type="Gene3D" id="2.40.170.20">
    <property type="entry name" value="TonB-dependent receptor, beta-barrel domain"/>
    <property type="match status" value="1"/>
</dbReference>
<feature type="transmembrane region" description="Helical" evidence="14">
    <location>
        <begin position="42"/>
        <end position="62"/>
    </location>
</feature>